<dbReference type="EMBL" id="LAZR01000109">
    <property type="protein sequence ID" value="KKN90583.1"/>
    <property type="molecule type" value="Genomic_DNA"/>
</dbReference>
<sequence>MNIPETGHRLVRCLASALGMFALVGSMQAYAAEITCERIVVTGNQQSPPYLWEDPADPTKLIGASVELLQRALEDSGIQVEMLNAGSWEKAQEEVRSGRVDMLAGAFLTPERLAYMDFVHPAYLEVPSVIFVRRGQAFPYNGWDDLRDKVGITLAGNSFGTAFDTFARDHLRLERVSSVDQALRNLLLGRADYVVYERFQGMALAEQLGLAGEIDVLDGSMINEQLYFTISHNSACNSPALRSALAISMQEMVSRGEPRQLLEKYRQQWASQFLPVEPENKIEPAVIE</sequence>
<accession>A0A0F9XFI9</accession>
<dbReference type="Pfam" id="PF00497">
    <property type="entry name" value="SBP_bac_3"/>
    <property type="match status" value="1"/>
</dbReference>
<reference evidence="3" key="1">
    <citation type="journal article" date="2015" name="Nature">
        <title>Complex archaea that bridge the gap between prokaryotes and eukaryotes.</title>
        <authorList>
            <person name="Spang A."/>
            <person name="Saw J.H."/>
            <person name="Jorgensen S.L."/>
            <person name="Zaremba-Niedzwiedzka K."/>
            <person name="Martijn J."/>
            <person name="Lind A.E."/>
            <person name="van Eijk R."/>
            <person name="Schleper C."/>
            <person name="Guy L."/>
            <person name="Ettema T.J."/>
        </authorList>
    </citation>
    <scope>NUCLEOTIDE SEQUENCE</scope>
</reference>
<name>A0A0F9XFI9_9ZZZZ</name>
<dbReference type="InterPro" id="IPR001638">
    <property type="entry name" value="Solute-binding_3/MltF_N"/>
</dbReference>
<evidence type="ECO:0000256" key="1">
    <source>
        <dbReference type="ARBA" id="ARBA00022729"/>
    </source>
</evidence>
<dbReference type="SMART" id="SM00062">
    <property type="entry name" value="PBPb"/>
    <property type="match status" value="1"/>
</dbReference>
<evidence type="ECO:0000313" key="3">
    <source>
        <dbReference type="EMBL" id="KKN90583.1"/>
    </source>
</evidence>
<proteinExistence type="predicted"/>
<protein>
    <recommendedName>
        <fullName evidence="2">Solute-binding protein family 3/N-terminal domain-containing protein</fullName>
    </recommendedName>
</protein>
<organism evidence="3">
    <name type="scientific">marine sediment metagenome</name>
    <dbReference type="NCBI Taxonomy" id="412755"/>
    <lineage>
        <taxon>unclassified sequences</taxon>
        <taxon>metagenomes</taxon>
        <taxon>ecological metagenomes</taxon>
    </lineage>
</organism>
<dbReference type="PANTHER" id="PTHR35936:SF6">
    <property type="entry name" value="AMINO ACID ABC TRANSPORTER SUBSTRATE-BINDING PAAT FAMILY PROTEIN"/>
    <property type="match status" value="1"/>
</dbReference>
<keyword evidence="1" id="KW-0732">Signal</keyword>
<dbReference type="AlphaFoldDB" id="A0A0F9XFI9"/>
<comment type="caution">
    <text evidence="3">The sequence shown here is derived from an EMBL/GenBank/DDBJ whole genome shotgun (WGS) entry which is preliminary data.</text>
</comment>
<gene>
    <name evidence="3" type="ORF">LCGC14_0227250</name>
</gene>
<evidence type="ECO:0000259" key="2">
    <source>
        <dbReference type="SMART" id="SM00062"/>
    </source>
</evidence>
<dbReference type="Gene3D" id="3.40.190.10">
    <property type="entry name" value="Periplasmic binding protein-like II"/>
    <property type="match status" value="2"/>
</dbReference>
<dbReference type="PANTHER" id="PTHR35936">
    <property type="entry name" value="MEMBRANE-BOUND LYTIC MUREIN TRANSGLYCOSYLASE F"/>
    <property type="match status" value="1"/>
</dbReference>
<feature type="domain" description="Solute-binding protein family 3/N-terminal" evidence="2">
    <location>
        <begin position="38"/>
        <end position="269"/>
    </location>
</feature>
<dbReference type="SUPFAM" id="SSF53850">
    <property type="entry name" value="Periplasmic binding protein-like II"/>
    <property type="match status" value="1"/>
</dbReference>